<sequence length="141" mass="15280">RYAELFAGVGGFRLALDGLGGRCVFASEIDPCAAATYERNFGDAPLGDITEVPDEDLPAHDLLTAGFPCQSFSRSGEQRGLGDARGDLFFEIVRVAPAALLLENVPNLLRVDNGHALHIIVHALTRAGYHCRLKKKNTRSF</sequence>
<dbReference type="AlphaFoldDB" id="A0A0D3KST8"/>
<dbReference type="InterPro" id="IPR018117">
    <property type="entry name" value="C5_DNA_meth_AS"/>
</dbReference>
<dbReference type="HOGENOM" id="CLU_006958_7_2_1"/>
<evidence type="ECO:0000256" key="2">
    <source>
        <dbReference type="ARBA" id="ARBA00022679"/>
    </source>
</evidence>
<dbReference type="PROSITE" id="PS51679">
    <property type="entry name" value="SAM_MT_C5"/>
    <property type="match status" value="1"/>
</dbReference>
<keyword evidence="3 4" id="KW-0949">S-adenosyl-L-methionine</keyword>
<dbReference type="Proteomes" id="UP000013827">
    <property type="component" value="Unassembled WGS sequence"/>
</dbReference>
<dbReference type="EnsemblProtists" id="EOD38823">
    <property type="protein sequence ID" value="EOD38823"/>
    <property type="gene ID" value="EMIHUDRAFT_56747"/>
</dbReference>
<dbReference type="NCBIfam" id="TIGR00675">
    <property type="entry name" value="dcm"/>
    <property type="match status" value="1"/>
</dbReference>
<dbReference type="PANTHER" id="PTHR46098">
    <property type="entry name" value="TRNA (CYTOSINE(38)-C(5))-METHYLTRANSFERASE"/>
    <property type="match status" value="1"/>
</dbReference>
<reference evidence="7" key="2">
    <citation type="submission" date="2024-10" db="UniProtKB">
        <authorList>
            <consortium name="EnsemblProtists"/>
        </authorList>
    </citation>
    <scope>IDENTIFICATION</scope>
</reference>
<dbReference type="InterPro" id="IPR029063">
    <property type="entry name" value="SAM-dependent_MTases_sf"/>
</dbReference>
<dbReference type="Pfam" id="PF00145">
    <property type="entry name" value="DNA_methylase"/>
    <property type="match status" value="1"/>
</dbReference>
<dbReference type="InterPro" id="IPR001525">
    <property type="entry name" value="C5_MeTfrase"/>
</dbReference>
<dbReference type="SUPFAM" id="SSF53335">
    <property type="entry name" value="S-adenosyl-L-methionine-dependent methyltransferases"/>
    <property type="match status" value="1"/>
</dbReference>
<evidence type="ECO:0000256" key="3">
    <source>
        <dbReference type="ARBA" id="ARBA00022691"/>
    </source>
</evidence>
<dbReference type="InterPro" id="IPR050750">
    <property type="entry name" value="C5-MTase"/>
</dbReference>
<evidence type="ECO:0000256" key="5">
    <source>
        <dbReference type="RuleBase" id="RU000416"/>
    </source>
</evidence>
<dbReference type="EC" id="2.1.1.37" evidence="6"/>
<dbReference type="PaxDb" id="2903-EOD38823"/>
<dbReference type="GO" id="GO:0003886">
    <property type="term" value="F:DNA (cytosine-5-)-methyltransferase activity"/>
    <property type="evidence" value="ECO:0007669"/>
    <property type="project" value="UniProtKB-EC"/>
</dbReference>
<dbReference type="PROSITE" id="PS00094">
    <property type="entry name" value="C5_MTASE_1"/>
    <property type="match status" value="1"/>
</dbReference>
<evidence type="ECO:0000256" key="1">
    <source>
        <dbReference type="ARBA" id="ARBA00022603"/>
    </source>
</evidence>
<dbReference type="GeneID" id="17284094"/>
<dbReference type="Gene3D" id="3.40.50.150">
    <property type="entry name" value="Vaccinia Virus protein VP39"/>
    <property type="match status" value="1"/>
</dbReference>
<comment type="catalytic activity">
    <reaction evidence="6">
        <text>a 2'-deoxycytidine in DNA + S-adenosyl-L-methionine = a 5-methyl-2'-deoxycytidine in DNA + S-adenosyl-L-homocysteine + H(+)</text>
        <dbReference type="Rhea" id="RHEA:13681"/>
        <dbReference type="Rhea" id="RHEA-COMP:11369"/>
        <dbReference type="Rhea" id="RHEA-COMP:11370"/>
        <dbReference type="ChEBI" id="CHEBI:15378"/>
        <dbReference type="ChEBI" id="CHEBI:57856"/>
        <dbReference type="ChEBI" id="CHEBI:59789"/>
        <dbReference type="ChEBI" id="CHEBI:85452"/>
        <dbReference type="ChEBI" id="CHEBI:85454"/>
        <dbReference type="EC" id="2.1.1.37"/>
    </reaction>
</comment>
<dbReference type="RefSeq" id="XP_005791252.1">
    <property type="nucleotide sequence ID" value="XM_005791195.1"/>
</dbReference>
<keyword evidence="2 4" id="KW-0808">Transferase</keyword>
<organism evidence="7 8">
    <name type="scientific">Emiliania huxleyi (strain CCMP1516)</name>
    <dbReference type="NCBI Taxonomy" id="280463"/>
    <lineage>
        <taxon>Eukaryota</taxon>
        <taxon>Haptista</taxon>
        <taxon>Haptophyta</taxon>
        <taxon>Prymnesiophyceae</taxon>
        <taxon>Isochrysidales</taxon>
        <taxon>Noelaerhabdaceae</taxon>
        <taxon>Emiliania</taxon>
    </lineage>
</organism>
<dbReference type="KEGG" id="ehx:EMIHUDRAFT_56747"/>
<reference evidence="8" key="1">
    <citation type="journal article" date="2013" name="Nature">
        <title>Pan genome of the phytoplankton Emiliania underpins its global distribution.</title>
        <authorList>
            <person name="Read B.A."/>
            <person name="Kegel J."/>
            <person name="Klute M.J."/>
            <person name="Kuo A."/>
            <person name="Lefebvre S.C."/>
            <person name="Maumus F."/>
            <person name="Mayer C."/>
            <person name="Miller J."/>
            <person name="Monier A."/>
            <person name="Salamov A."/>
            <person name="Young J."/>
            <person name="Aguilar M."/>
            <person name="Claverie J.M."/>
            <person name="Frickenhaus S."/>
            <person name="Gonzalez K."/>
            <person name="Herman E.K."/>
            <person name="Lin Y.C."/>
            <person name="Napier J."/>
            <person name="Ogata H."/>
            <person name="Sarno A.F."/>
            <person name="Shmutz J."/>
            <person name="Schroeder D."/>
            <person name="de Vargas C."/>
            <person name="Verret F."/>
            <person name="von Dassow P."/>
            <person name="Valentin K."/>
            <person name="Van de Peer Y."/>
            <person name="Wheeler G."/>
            <person name="Dacks J.B."/>
            <person name="Delwiche C.F."/>
            <person name="Dyhrman S.T."/>
            <person name="Glockner G."/>
            <person name="John U."/>
            <person name="Richards T."/>
            <person name="Worden A.Z."/>
            <person name="Zhang X."/>
            <person name="Grigoriev I.V."/>
            <person name="Allen A.E."/>
            <person name="Bidle K."/>
            <person name="Borodovsky M."/>
            <person name="Bowler C."/>
            <person name="Brownlee C."/>
            <person name="Cock J.M."/>
            <person name="Elias M."/>
            <person name="Gladyshev V.N."/>
            <person name="Groth M."/>
            <person name="Guda C."/>
            <person name="Hadaegh A."/>
            <person name="Iglesias-Rodriguez M.D."/>
            <person name="Jenkins J."/>
            <person name="Jones B.M."/>
            <person name="Lawson T."/>
            <person name="Leese F."/>
            <person name="Lindquist E."/>
            <person name="Lobanov A."/>
            <person name="Lomsadze A."/>
            <person name="Malik S.B."/>
            <person name="Marsh M.E."/>
            <person name="Mackinder L."/>
            <person name="Mock T."/>
            <person name="Mueller-Roeber B."/>
            <person name="Pagarete A."/>
            <person name="Parker M."/>
            <person name="Probert I."/>
            <person name="Quesneville H."/>
            <person name="Raines C."/>
            <person name="Rensing S.A."/>
            <person name="Riano-Pachon D.M."/>
            <person name="Richier S."/>
            <person name="Rokitta S."/>
            <person name="Shiraiwa Y."/>
            <person name="Soanes D.M."/>
            <person name="van der Giezen M."/>
            <person name="Wahlund T.M."/>
            <person name="Williams B."/>
            <person name="Wilson W."/>
            <person name="Wolfe G."/>
            <person name="Wurch L.L."/>
        </authorList>
    </citation>
    <scope>NUCLEOTIDE SEQUENCE</scope>
</reference>
<dbReference type="eggNOG" id="ENOG502S3P9">
    <property type="taxonomic scope" value="Eukaryota"/>
</dbReference>
<evidence type="ECO:0000256" key="6">
    <source>
        <dbReference type="RuleBase" id="RU000417"/>
    </source>
</evidence>
<dbReference type="GO" id="GO:0032259">
    <property type="term" value="P:methylation"/>
    <property type="evidence" value="ECO:0007669"/>
    <property type="project" value="UniProtKB-KW"/>
</dbReference>
<dbReference type="PANTHER" id="PTHR46098:SF1">
    <property type="entry name" value="TRNA (CYTOSINE(38)-C(5))-METHYLTRANSFERASE"/>
    <property type="match status" value="1"/>
</dbReference>
<keyword evidence="8" id="KW-1185">Reference proteome</keyword>
<keyword evidence="1 4" id="KW-0489">Methyltransferase</keyword>
<comment type="similarity">
    <text evidence="4 5">Belongs to the class I-like SAM-binding methyltransferase superfamily. C5-methyltransferase family.</text>
</comment>
<protein>
    <recommendedName>
        <fullName evidence="6">Cytosine-specific methyltransferase</fullName>
        <ecNumber evidence="6">2.1.1.37</ecNumber>
    </recommendedName>
</protein>
<dbReference type="PRINTS" id="PR00105">
    <property type="entry name" value="C5METTRFRASE"/>
</dbReference>
<evidence type="ECO:0000256" key="4">
    <source>
        <dbReference type="PROSITE-ProRule" id="PRU01016"/>
    </source>
</evidence>
<name>A0A0D3KST8_EMIH1</name>
<feature type="active site" evidence="4">
    <location>
        <position position="69"/>
    </location>
</feature>
<evidence type="ECO:0000313" key="8">
    <source>
        <dbReference type="Proteomes" id="UP000013827"/>
    </source>
</evidence>
<evidence type="ECO:0000313" key="7">
    <source>
        <dbReference type="EnsemblProtists" id="EOD38823"/>
    </source>
</evidence>
<accession>A0A0D3KST8</accession>
<proteinExistence type="inferred from homology"/>